<reference evidence="1 2" key="1">
    <citation type="journal article" date="2016" name="Mol. Biol. Evol.">
        <title>Comparative Genomics of Early-Diverging Mushroom-Forming Fungi Provides Insights into the Origins of Lignocellulose Decay Capabilities.</title>
        <authorList>
            <person name="Nagy L.G."/>
            <person name="Riley R."/>
            <person name="Tritt A."/>
            <person name="Adam C."/>
            <person name="Daum C."/>
            <person name="Floudas D."/>
            <person name="Sun H."/>
            <person name="Yadav J.S."/>
            <person name="Pangilinan J."/>
            <person name="Larsson K.H."/>
            <person name="Matsuura K."/>
            <person name="Barry K."/>
            <person name="Labutti K."/>
            <person name="Kuo R."/>
            <person name="Ohm R.A."/>
            <person name="Bhattacharya S.S."/>
            <person name="Shirouzu T."/>
            <person name="Yoshinaga Y."/>
            <person name="Martin F.M."/>
            <person name="Grigoriev I.V."/>
            <person name="Hibbett D.S."/>
        </authorList>
    </citation>
    <scope>NUCLEOTIDE SEQUENCE [LARGE SCALE GENOMIC DNA]</scope>
    <source>
        <strain evidence="1 2">CBS 109695</strain>
    </source>
</reference>
<dbReference type="Pfam" id="PF10309">
    <property type="entry name" value="NCBP3"/>
    <property type="match status" value="1"/>
</dbReference>
<evidence type="ECO:0000313" key="1">
    <source>
        <dbReference type="EMBL" id="KZP28962.1"/>
    </source>
</evidence>
<dbReference type="InterPro" id="IPR012677">
    <property type="entry name" value="Nucleotide-bd_a/b_plait_sf"/>
</dbReference>
<evidence type="ECO:0008006" key="3">
    <source>
        <dbReference type="Google" id="ProtNLM"/>
    </source>
</evidence>
<evidence type="ECO:0000313" key="2">
    <source>
        <dbReference type="Proteomes" id="UP000076532"/>
    </source>
</evidence>
<protein>
    <recommendedName>
        <fullName evidence="3">RRM domain-containing protein</fullName>
    </recommendedName>
</protein>
<keyword evidence="2" id="KW-1185">Reference proteome</keyword>
<dbReference type="EMBL" id="KV417501">
    <property type="protein sequence ID" value="KZP28962.1"/>
    <property type="molecule type" value="Genomic_DNA"/>
</dbReference>
<dbReference type="Proteomes" id="UP000076532">
    <property type="component" value="Unassembled WGS sequence"/>
</dbReference>
<dbReference type="InterPro" id="IPR019416">
    <property type="entry name" value="NCBP3"/>
</dbReference>
<sequence>MANMAGLSASVTRILYLTGFPKELKTKDIQAAFSEYEAASGGFKIKWKDDTSLLIVFQDATVAKRAYLNTITFPPATLTSASTGISATIRPYDGPDAQNVIQTVNQRGQHTSNPSRGHNNRAASISVFPTRSASISGGSTFRNGHNSTLSHVNTNGSIPEHLNGAREPSPTLPSLPSHPTLNDLIQSAVSTPTDDPSAMQLEGPPRIGDPGKRMLGAALGVRHPGLGPRNVANGEGARGADQALREVQRAMGGLSVAE</sequence>
<name>A0A166S390_9AGAM</name>
<dbReference type="GO" id="GO:0003729">
    <property type="term" value="F:mRNA binding"/>
    <property type="evidence" value="ECO:0007669"/>
    <property type="project" value="InterPro"/>
</dbReference>
<gene>
    <name evidence="1" type="ORF">FIBSPDRAFT_816857</name>
</gene>
<organism evidence="1 2">
    <name type="scientific">Athelia psychrophila</name>
    <dbReference type="NCBI Taxonomy" id="1759441"/>
    <lineage>
        <taxon>Eukaryota</taxon>
        <taxon>Fungi</taxon>
        <taxon>Dikarya</taxon>
        <taxon>Basidiomycota</taxon>
        <taxon>Agaricomycotina</taxon>
        <taxon>Agaricomycetes</taxon>
        <taxon>Agaricomycetidae</taxon>
        <taxon>Atheliales</taxon>
        <taxon>Atheliaceae</taxon>
        <taxon>Athelia</taxon>
    </lineage>
</organism>
<dbReference type="Gene3D" id="3.30.70.330">
    <property type="match status" value="1"/>
</dbReference>
<dbReference type="STRING" id="436010.A0A166S390"/>
<dbReference type="GO" id="GO:0000340">
    <property type="term" value="F:RNA 7-methylguanosine cap binding"/>
    <property type="evidence" value="ECO:0007669"/>
    <property type="project" value="InterPro"/>
</dbReference>
<accession>A0A166S390</accession>
<dbReference type="AlphaFoldDB" id="A0A166S390"/>
<proteinExistence type="predicted"/>
<dbReference type="OrthoDB" id="5418203at2759"/>